<dbReference type="EMBL" id="MK962626">
    <property type="protein sequence ID" value="QDH83802.1"/>
    <property type="molecule type" value="Genomic_DNA"/>
</dbReference>
<proteinExistence type="predicted"/>
<accession>A0A514CTJ9</accession>
<sequence>MSSRSARICAARDFSCSSRSPIVARSSATNRRPSSRDRSSSAAWRPRRSRSTAEPWA</sequence>
<evidence type="ECO:0000313" key="2">
    <source>
        <dbReference type="EMBL" id="QDH83802.1"/>
    </source>
</evidence>
<gene>
    <name evidence="2" type="ORF">Axy04_065</name>
</gene>
<evidence type="ECO:0000313" key="3">
    <source>
        <dbReference type="Proteomes" id="UP000315683"/>
    </source>
</evidence>
<evidence type="ECO:0000256" key="1">
    <source>
        <dbReference type="SAM" id="MobiDB-lite"/>
    </source>
</evidence>
<name>A0A514CTJ9_9CAUD</name>
<protein>
    <submittedName>
        <fullName evidence="2">Uncharacterized protein</fullName>
    </submittedName>
</protein>
<feature type="region of interest" description="Disordered" evidence="1">
    <location>
        <begin position="13"/>
        <end position="57"/>
    </location>
</feature>
<organism evidence="2 3">
    <name type="scientific">Achromobacter phage vB_AxyP_19-32_Axy04</name>
    <dbReference type="NCBI Taxonomy" id="2591039"/>
    <lineage>
        <taxon>Viruses</taxon>
        <taxon>Duplodnaviria</taxon>
        <taxon>Heunggongvirae</taxon>
        <taxon>Uroviricota</taxon>
        <taxon>Caudoviricetes</taxon>
        <taxon>Schitoviridae</taxon>
        <taxon>Rothmandenesvirinae</taxon>
        <taxon>Dongdastvirus</taxon>
        <taxon>Dongdastvirus Axy04</taxon>
    </lineage>
</organism>
<keyword evidence="3" id="KW-1185">Reference proteome</keyword>
<dbReference type="Proteomes" id="UP000315683">
    <property type="component" value="Segment"/>
</dbReference>
<reference evidence="2 3" key="1">
    <citation type="submission" date="2019-05" db="EMBL/GenBank/DDBJ databases">
        <title>Complete genome sequence of sixteen phages from Abidjan, cote d'Ivoire, isolated on a single strain of Achromobacter xylosoxidans.</title>
        <authorList>
            <person name="Essoh C."/>
            <person name="Vernadet J.-P."/>
            <person name="Vergnaud G."/>
            <person name="Pourcel C."/>
        </authorList>
    </citation>
    <scope>NUCLEOTIDE SEQUENCE [LARGE SCALE GENOMIC DNA]</scope>
</reference>
<feature type="compositionally biased region" description="Polar residues" evidence="1">
    <location>
        <begin position="15"/>
        <end position="30"/>
    </location>
</feature>